<proteinExistence type="predicted"/>
<evidence type="ECO:0000313" key="9">
    <source>
        <dbReference type="RefSeq" id="XP_039136926.1"/>
    </source>
</evidence>
<dbReference type="InterPro" id="IPR032675">
    <property type="entry name" value="LRR_dom_sf"/>
</dbReference>
<dbReference type="PANTHER" id="PTHR48063">
    <property type="entry name" value="LRR RECEPTOR-LIKE KINASE"/>
    <property type="match status" value="1"/>
</dbReference>
<name>A0AB40CAL1_DIOCR</name>
<feature type="transmembrane region" description="Helical" evidence="7">
    <location>
        <begin position="175"/>
        <end position="194"/>
    </location>
</feature>
<sequence length="246" mass="27924">MKQLESLDLSENNLFGTIPSSISTLNFLAYLNVSHNNLSGKIPSGTQLQSFDQSAYNWNHGLCGSPLQNCANEMNPPAVYEEDRKGDWAEMLWLYIGLAMGFIIGLWMIFGTFIIKQTIRIAYFQSIDKVYDWIYVKVVVHSRRLKLTFSRRNQGPSSKAGGQVVYINKVMSVYYANYLEISSIGIFVLFARVLENAFKKNIEKCYCHELGDILCSLGVGRSRRFGPFGHLGLTVNLITHEDHFKV</sequence>
<dbReference type="SUPFAM" id="SSF52058">
    <property type="entry name" value="L domain-like"/>
    <property type="match status" value="1"/>
</dbReference>
<comment type="subcellular location">
    <subcellularLocation>
        <location evidence="1">Membrane</location>
        <topology evidence="1">Single-pass type I membrane protein</topology>
    </subcellularLocation>
</comment>
<dbReference type="InterPro" id="IPR046956">
    <property type="entry name" value="RLP23-like"/>
</dbReference>
<evidence type="ECO:0000256" key="1">
    <source>
        <dbReference type="ARBA" id="ARBA00004479"/>
    </source>
</evidence>
<dbReference type="Gene3D" id="3.80.10.10">
    <property type="entry name" value="Ribonuclease Inhibitor"/>
    <property type="match status" value="1"/>
</dbReference>
<dbReference type="GeneID" id="120274454"/>
<dbReference type="RefSeq" id="XP_039136926.1">
    <property type="nucleotide sequence ID" value="XM_039280992.1"/>
</dbReference>
<dbReference type="InterPro" id="IPR001611">
    <property type="entry name" value="Leu-rich_rpt"/>
</dbReference>
<feature type="transmembrane region" description="Helical" evidence="7">
    <location>
        <begin position="92"/>
        <end position="115"/>
    </location>
</feature>
<keyword evidence="8" id="KW-1185">Reference proteome</keyword>
<evidence type="ECO:0000256" key="7">
    <source>
        <dbReference type="SAM" id="Phobius"/>
    </source>
</evidence>
<evidence type="ECO:0000256" key="6">
    <source>
        <dbReference type="ARBA" id="ARBA00023180"/>
    </source>
</evidence>
<keyword evidence="6" id="KW-0325">Glycoprotein</keyword>
<protein>
    <submittedName>
        <fullName evidence="9">Receptor-like protein EIX2</fullName>
    </submittedName>
</protein>
<dbReference type="AlphaFoldDB" id="A0AB40CAL1"/>
<keyword evidence="3" id="KW-0732">Signal</keyword>
<keyword evidence="4 7" id="KW-1133">Transmembrane helix</keyword>
<keyword evidence="2 7" id="KW-0812">Transmembrane</keyword>
<gene>
    <name evidence="9" type="primary">LOC120274454</name>
</gene>
<evidence type="ECO:0000256" key="3">
    <source>
        <dbReference type="ARBA" id="ARBA00022729"/>
    </source>
</evidence>
<evidence type="ECO:0000256" key="5">
    <source>
        <dbReference type="ARBA" id="ARBA00023136"/>
    </source>
</evidence>
<accession>A0AB40CAL1</accession>
<evidence type="ECO:0000313" key="8">
    <source>
        <dbReference type="Proteomes" id="UP001515500"/>
    </source>
</evidence>
<dbReference type="GO" id="GO:0016020">
    <property type="term" value="C:membrane"/>
    <property type="evidence" value="ECO:0007669"/>
    <property type="project" value="UniProtKB-SubCell"/>
</dbReference>
<evidence type="ECO:0000256" key="2">
    <source>
        <dbReference type="ARBA" id="ARBA00022692"/>
    </source>
</evidence>
<dbReference type="PANTHER" id="PTHR48063:SF112">
    <property type="entry name" value="RECEPTOR LIKE PROTEIN 30-LIKE"/>
    <property type="match status" value="1"/>
</dbReference>
<reference evidence="9" key="1">
    <citation type="submission" date="2025-08" db="UniProtKB">
        <authorList>
            <consortium name="RefSeq"/>
        </authorList>
    </citation>
    <scope>IDENTIFICATION</scope>
</reference>
<dbReference type="Pfam" id="PF00560">
    <property type="entry name" value="LRR_1"/>
    <property type="match status" value="2"/>
</dbReference>
<evidence type="ECO:0000256" key="4">
    <source>
        <dbReference type="ARBA" id="ARBA00022989"/>
    </source>
</evidence>
<organism evidence="8 9">
    <name type="scientific">Dioscorea cayennensis subsp. rotundata</name>
    <name type="common">White Guinea yam</name>
    <name type="synonym">Dioscorea rotundata</name>
    <dbReference type="NCBI Taxonomy" id="55577"/>
    <lineage>
        <taxon>Eukaryota</taxon>
        <taxon>Viridiplantae</taxon>
        <taxon>Streptophyta</taxon>
        <taxon>Embryophyta</taxon>
        <taxon>Tracheophyta</taxon>
        <taxon>Spermatophyta</taxon>
        <taxon>Magnoliopsida</taxon>
        <taxon>Liliopsida</taxon>
        <taxon>Dioscoreales</taxon>
        <taxon>Dioscoreaceae</taxon>
        <taxon>Dioscorea</taxon>
    </lineage>
</organism>
<dbReference type="Proteomes" id="UP001515500">
    <property type="component" value="Chromosome 2"/>
</dbReference>
<keyword evidence="5 7" id="KW-0472">Membrane</keyword>